<evidence type="ECO:0000313" key="2">
    <source>
        <dbReference type="Proteomes" id="UP000654108"/>
    </source>
</evidence>
<dbReference type="PANTHER" id="PTHR43434:SF13">
    <property type="entry name" value="PHOSPHOGLYCOLATE PHOSPHATASE"/>
    <property type="match status" value="1"/>
</dbReference>
<dbReference type="SFLD" id="SFLDG01129">
    <property type="entry name" value="C1.5:_HAD__Beta-PGM__Phosphata"/>
    <property type="match status" value="1"/>
</dbReference>
<reference evidence="1" key="1">
    <citation type="submission" date="2020-09" db="EMBL/GenBank/DDBJ databases">
        <title>Genome seq and assembly of Devosia sp.</title>
        <authorList>
            <person name="Chhetri G."/>
        </authorList>
    </citation>
    <scope>NUCLEOTIDE SEQUENCE</scope>
    <source>
        <strain evidence="1">PTR5</strain>
    </source>
</reference>
<dbReference type="Gene3D" id="3.40.50.1000">
    <property type="entry name" value="HAD superfamily/HAD-like"/>
    <property type="match status" value="1"/>
</dbReference>
<dbReference type="GO" id="GO:0005829">
    <property type="term" value="C:cytosol"/>
    <property type="evidence" value="ECO:0007669"/>
    <property type="project" value="TreeGrafter"/>
</dbReference>
<dbReference type="InterPro" id="IPR036412">
    <property type="entry name" value="HAD-like_sf"/>
</dbReference>
<evidence type="ECO:0000313" key="1">
    <source>
        <dbReference type="EMBL" id="MBD8066095.1"/>
    </source>
</evidence>
<dbReference type="EMBL" id="JACYFU010000003">
    <property type="protein sequence ID" value="MBD8066095.1"/>
    <property type="molecule type" value="Genomic_DNA"/>
</dbReference>
<dbReference type="PANTHER" id="PTHR43434">
    <property type="entry name" value="PHOSPHOGLYCOLATE PHOSPHATASE"/>
    <property type="match status" value="1"/>
</dbReference>
<dbReference type="RefSeq" id="WP_191775523.1">
    <property type="nucleotide sequence ID" value="NZ_JACYFU010000003.1"/>
</dbReference>
<dbReference type="GO" id="GO:0008967">
    <property type="term" value="F:phosphoglycolate phosphatase activity"/>
    <property type="evidence" value="ECO:0007669"/>
    <property type="project" value="TreeGrafter"/>
</dbReference>
<keyword evidence="2" id="KW-1185">Reference proteome</keyword>
<name>A0A927FTN6_9HYPH</name>
<dbReference type="InterPro" id="IPR023214">
    <property type="entry name" value="HAD_sf"/>
</dbReference>
<organism evidence="1 2">
    <name type="scientific">Devosia oryzisoli</name>
    <dbReference type="NCBI Taxonomy" id="2774138"/>
    <lineage>
        <taxon>Bacteria</taxon>
        <taxon>Pseudomonadati</taxon>
        <taxon>Pseudomonadota</taxon>
        <taxon>Alphaproteobacteria</taxon>
        <taxon>Hyphomicrobiales</taxon>
        <taxon>Devosiaceae</taxon>
        <taxon>Devosia</taxon>
    </lineage>
</organism>
<dbReference type="SUPFAM" id="SSF56784">
    <property type="entry name" value="HAD-like"/>
    <property type="match status" value="1"/>
</dbReference>
<dbReference type="SFLD" id="SFLDS00003">
    <property type="entry name" value="Haloacid_Dehalogenase"/>
    <property type="match status" value="1"/>
</dbReference>
<dbReference type="InterPro" id="IPR050155">
    <property type="entry name" value="HAD-like_hydrolase_sf"/>
</dbReference>
<dbReference type="Gene3D" id="1.10.150.240">
    <property type="entry name" value="Putative phosphatase, domain 2"/>
    <property type="match status" value="1"/>
</dbReference>
<sequence length="211" mass="22872">MTAYKLVIFDFDGTLADSAPWFISTLGGLALKHGFKQVSRQEIDMLRGKPSREIVRYLGIRFWQMPVIAQDLRRQSAQVAGEIPLFAGVPRLLRDVKGAGARIAIVSSNGEETVRRVLGTSAGMVDHYVCGASLFGKAAKFRALRRTLRLHPREVLSVGDEGRDVDAARKAGFTSVGVTWGYATEAALRVAGPAHTVHKVEELAALVGGTE</sequence>
<dbReference type="GO" id="GO:0006281">
    <property type="term" value="P:DNA repair"/>
    <property type="evidence" value="ECO:0007669"/>
    <property type="project" value="TreeGrafter"/>
</dbReference>
<dbReference type="AlphaFoldDB" id="A0A927FTN6"/>
<dbReference type="InterPro" id="IPR041492">
    <property type="entry name" value="HAD_2"/>
</dbReference>
<dbReference type="Pfam" id="PF13419">
    <property type="entry name" value="HAD_2"/>
    <property type="match status" value="1"/>
</dbReference>
<gene>
    <name evidence="1" type="ORF">IC608_11490</name>
</gene>
<dbReference type="InterPro" id="IPR023198">
    <property type="entry name" value="PGP-like_dom2"/>
</dbReference>
<keyword evidence="1" id="KW-0378">Hydrolase</keyword>
<accession>A0A927FTN6</accession>
<comment type="caution">
    <text evidence="1">The sequence shown here is derived from an EMBL/GenBank/DDBJ whole genome shotgun (WGS) entry which is preliminary data.</text>
</comment>
<proteinExistence type="predicted"/>
<protein>
    <submittedName>
        <fullName evidence="1">HAD hydrolase-like protein</fullName>
    </submittedName>
</protein>
<dbReference type="Proteomes" id="UP000654108">
    <property type="component" value="Unassembled WGS sequence"/>
</dbReference>